<dbReference type="Proteomes" id="UP000027586">
    <property type="component" value="Unassembled WGS sequence"/>
</dbReference>
<evidence type="ECO:0000313" key="1">
    <source>
        <dbReference type="EMBL" id="CDH59505.1"/>
    </source>
</evidence>
<reference evidence="1" key="1">
    <citation type="submission" date="2013-08" db="EMBL/GenBank/DDBJ databases">
        <title>Gene expansion shapes genome architecture in the human pathogen Lichtheimia corymbifera: an evolutionary genomics analysis in the ancient terrestrial Mucorales (Mucoromycotina).</title>
        <authorList>
            <person name="Schwartze V.U."/>
            <person name="Winter S."/>
            <person name="Shelest E."/>
            <person name="Marcet-Houben M."/>
            <person name="Horn F."/>
            <person name="Wehner S."/>
            <person name="Hoffmann K."/>
            <person name="Riege K."/>
            <person name="Sammeth M."/>
            <person name="Nowrousian M."/>
            <person name="Valiante V."/>
            <person name="Linde J."/>
            <person name="Jacobsen I.D."/>
            <person name="Marz M."/>
            <person name="Brakhage A.A."/>
            <person name="Gabaldon T."/>
            <person name="Bocker S."/>
            <person name="Voigt K."/>
        </authorList>
    </citation>
    <scope>NUCLEOTIDE SEQUENCE [LARGE SCALE GENOMIC DNA]</scope>
    <source>
        <strain evidence="1">FSU 9682</strain>
    </source>
</reference>
<dbReference type="AlphaFoldDB" id="A0A068SC45"/>
<sequence>MSHLQSLALGTKEIGTFDPHDLPQYLDLLAATQTITWLVWTNIPGFYSVNIFNHIPATVQRLDFYDCVPSGYAVANWLAGDPNRQSSSNNDWIYTTAMMVLFPPPRSFFVTHEPRYGT</sequence>
<keyword evidence="2" id="KW-1185">Reference proteome</keyword>
<dbReference type="EMBL" id="CBTN010000071">
    <property type="protein sequence ID" value="CDH59505.1"/>
    <property type="molecule type" value="Genomic_DNA"/>
</dbReference>
<organism evidence="1 2">
    <name type="scientific">Lichtheimia corymbifera JMRC:FSU:9682</name>
    <dbReference type="NCBI Taxonomy" id="1263082"/>
    <lineage>
        <taxon>Eukaryota</taxon>
        <taxon>Fungi</taxon>
        <taxon>Fungi incertae sedis</taxon>
        <taxon>Mucoromycota</taxon>
        <taxon>Mucoromycotina</taxon>
        <taxon>Mucoromycetes</taxon>
        <taxon>Mucorales</taxon>
        <taxon>Lichtheimiaceae</taxon>
        <taxon>Lichtheimia</taxon>
    </lineage>
</organism>
<name>A0A068SC45_9FUNG</name>
<accession>A0A068SC45</accession>
<dbReference type="VEuPathDB" id="FungiDB:LCOR_10316.1"/>
<comment type="caution">
    <text evidence="1">The sequence shown here is derived from an EMBL/GenBank/DDBJ whole genome shotgun (WGS) entry which is preliminary data.</text>
</comment>
<protein>
    <submittedName>
        <fullName evidence="1">Uncharacterized protein</fullName>
    </submittedName>
</protein>
<evidence type="ECO:0000313" key="2">
    <source>
        <dbReference type="Proteomes" id="UP000027586"/>
    </source>
</evidence>
<gene>
    <name evidence="1" type="ORF">LCOR_10316.1</name>
</gene>
<proteinExistence type="predicted"/>